<keyword evidence="2" id="KW-1185">Reference proteome</keyword>
<dbReference type="AlphaFoldDB" id="A0A225UWN9"/>
<gene>
    <name evidence="1" type="ORF">PHMEG_00032019</name>
</gene>
<evidence type="ECO:0000313" key="2">
    <source>
        <dbReference type="Proteomes" id="UP000198211"/>
    </source>
</evidence>
<proteinExistence type="predicted"/>
<reference evidence="2" key="1">
    <citation type="submission" date="2017-03" db="EMBL/GenBank/DDBJ databases">
        <title>Phytopthora megakarya and P. palmivora, two closely related causual agents of cacao black pod achieved similar genome size and gene model numbers by different mechanisms.</title>
        <authorList>
            <person name="Ali S."/>
            <person name="Shao J."/>
            <person name="Larry D.J."/>
            <person name="Kronmiller B."/>
            <person name="Shen D."/>
            <person name="Strem M.D."/>
            <person name="Melnick R.L."/>
            <person name="Guiltinan M.J."/>
            <person name="Tyler B.M."/>
            <person name="Meinhardt L.W."/>
            <person name="Bailey B.A."/>
        </authorList>
    </citation>
    <scope>NUCLEOTIDE SEQUENCE [LARGE SCALE GENOMIC DNA]</scope>
    <source>
        <strain evidence="2">zdho120</strain>
    </source>
</reference>
<name>A0A225UWN9_9STRA</name>
<protein>
    <submittedName>
        <fullName evidence="1">Uncharacterized protein</fullName>
    </submittedName>
</protein>
<comment type="caution">
    <text evidence="1">The sequence shown here is derived from an EMBL/GenBank/DDBJ whole genome shotgun (WGS) entry which is preliminary data.</text>
</comment>
<dbReference type="OrthoDB" id="101739at2759"/>
<dbReference type="EMBL" id="NBNE01010448">
    <property type="protein sequence ID" value="OWY97443.1"/>
    <property type="molecule type" value="Genomic_DNA"/>
</dbReference>
<organism evidence="1 2">
    <name type="scientific">Phytophthora megakarya</name>
    <dbReference type="NCBI Taxonomy" id="4795"/>
    <lineage>
        <taxon>Eukaryota</taxon>
        <taxon>Sar</taxon>
        <taxon>Stramenopiles</taxon>
        <taxon>Oomycota</taxon>
        <taxon>Peronosporomycetes</taxon>
        <taxon>Peronosporales</taxon>
        <taxon>Peronosporaceae</taxon>
        <taxon>Phytophthora</taxon>
    </lineage>
</organism>
<dbReference type="Proteomes" id="UP000198211">
    <property type="component" value="Unassembled WGS sequence"/>
</dbReference>
<evidence type="ECO:0000313" key="1">
    <source>
        <dbReference type="EMBL" id="OWY97443.1"/>
    </source>
</evidence>
<sequence>MAETAVYFKDPKQEAFDLTGAGHVSTGFASMRVTVVLAVSALGKKLAPLVIWKGAANEKIIVRVGSV</sequence>
<accession>A0A225UWN9</accession>